<dbReference type="EMBL" id="DRQG01000044">
    <property type="protein sequence ID" value="HGY55044.1"/>
    <property type="molecule type" value="Genomic_DNA"/>
</dbReference>
<protein>
    <submittedName>
        <fullName evidence="4">DUF1343 domain-containing protein</fullName>
    </submittedName>
</protein>
<evidence type="ECO:0000256" key="1">
    <source>
        <dbReference type="SAM" id="SignalP"/>
    </source>
</evidence>
<dbReference type="PIRSF" id="PIRSF016719">
    <property type="entry name" value="UCP016719"/>
    <property type="match status" value="1"/>
</dbReference>
<feature type="chain" id="PRO_5031529794" evidence="1">
    <location>
        <begin position="23"/>
        <end position="416"/>
    </location>
</feature>
<dbReference type="Pfam" id="PF07075">
    <property type="entry name" value="NamZ_N"/>
    <property type="match status" value="1"/>
</dbReference>
<comment type="caution">
    <text evidence="4">The sequence shown here is derived from an EMBL/GenBank/DDBJ whole genome shotgun (WGS) entry which is preliminary data.</text>
</comment>
<dbReference type="InterPro" id="IPR008302">
    <property type="entry name" value="NamZ"/>
</dbReference>
<dbReference type="PANTHER" id="PTHR42915:SF1">
    <property type="entry name" value="PEPTIDOGLYCAN BETA-N-ACETYLMURAMIDASE NAMZ"/>
    <property type="match status" value="1"/>
</dbReference>
<dbReference type="InterPro" id="IPR048503">
    <property type="entry name" value="NamZ_C"/>
</dbReference>
<evidence type="ECO:0000313" key="4">
    <source>
        <dbReference type="EMBL" id="HGY55044.1"/>
    </source>
</evidence>
<evidence type="ECO:0000259" key="2">
    <source>
        <dbReference type="Pfam" id="PF07075"/>
    </source>
</evidence>
<gene>
    <name evidence="4" type="ORF">ENK44_05040</name>
</gene>
<keyword evidence="1" id="KW-0732">Signal</keyword>
<dbReference type="Gene3D" id="3.90.1150.140">
    <property type="match status" value="1"/>
</dbReference>
<dbReference type="GO" id="GO:0033922">
    <property type="term" value="F:peptidoglycan beta-N-acetylmuramidase activity"/>
    <property type="evidence" value="ECO:0007669"/>
    <property type="project" value="InterPro"/>
</dbReference>
<dbReference type="AlphaFoldDB" id="A0A7V4U181"/>
<accession>A0A7V4U181</accession>
<feature type="signal peptide" evidence="1">
    <location>
        <begin position="1"/>
        <end position="22"/>
    </location>
</feature>
<dbReference type="InterPro" id="IPR048502">
    <property type="entry name" value="NamZ_N"/>
</dbReference>
<sequence length="416" mass="47234">MNYLFVVLSAALFFIMPGCSPSSPTVKKTVSAPMVQLGNENFLQNYLHLTKNKRVGILTNPSGVDRNLVSIVDILHNRRDINVTALFAPEHGIRGDYYAGSHVENQRDERTGLPVYSLYGDSRKPGKDMLENVDAIIVDIQDIGLRPYTYVYTMAMVMQAAAEFGKEVIVLDRPNPIGGVQVEGNPVQEGYFSFVGLYPVPYRHGMTIGELAKLFNEEYDIHCRLTVVPVLNWRRRMHWDQTGLPWVAPSPHVPTWETILQMISTGAIGELQTVSVGVGYTLPFKLIGAPWMDGQRFADALNRLDLPGVRFRPLFYKPFYSLFKGELCQGVQLHITDRNAYRPYHTGLMIMRVLLDQYPQQNIFAGKDRRKMFDKVVGCSYIANDLLAGKSVAEIEAKWQQELADFMQIRQKYLLY</sequence>
<dbReference type="Proteomes" id="UP000885779">
    <property type="component" value="Unassembled WGS sequence"/>
</dbReference>
<proteinExistence type="predicted"/>
<dbReference type="Gene3D" id="3.40.50.12170">
    <property type="entry name" value="Uncharacterised protein PF07075, DUF1343"/>
    <property type="match status" value="1"/>
</dbReference>
<feature type="domain" description="Peptidoglycan beta-N-acetylmuramidase NamZ N-terminal" evidence="2">
    <location>
        <begin position="55"/>
        <end position="256"/>
    </location>
</feature>
<evidence type="ECO:0000259" key="3">
    <source>
        <dbReference type="Pfam" id="PF20732"/>
    </source>
</evidence>
<dbReference type="PANTHER" id="PTHR42915">
    <property type="entry name" value="HYPOTHETICAL 460 KDA PROTEIN IN FEUA-SIGW INTERGENIC REGION [PRECURSOR]"/>
    <property type="match status" value="1"/>
</dbReference>
<reference evidence="4" key="1">
    <citation type="journal article" date="2020" name="mSystems">
        <title>Genome- and Community-Level Interaction Insights into Carbon Utilization and Element Cycling Functions of Hydrothermarchaeota in Hydrothermal Sediment.</title>
        <authorList>
            <person name="Zhou Z."/>
            <person name="Liu Y."/>
            <person name="Xu W."/>
            <person name="Pan J."/>
            <person name="Luo Z.H."/>
            <person name="Li M."/>
        </authorList>
    </citation>
    <scope>NUCLEOTIDE SEQUENCE [LARGE SCALE GENOMIC DNA]</scope>
    <source>
        <strain evidence="4">HyVt-577</strain>
    </source>
</reference>
<feature type="domain" description="Peptidoglycan beta-N-acetylmuramidase NamZ C-terminal" evidence="3">
    <location>
        <begin position="268"/>
        <end position="416"/>
    </location>
</feature>
<dbReference type="Pfam" id="PF20732">
    <property type="entry name" value="NamZ_C"/>
    <property type="match status" value="1"/>
</dbReference>
<organism evidence="4">
    <name type="scientific">Caldithrix abyssi</name>
    <dbReference type="NCBI Taxonomy" id="187145"/>
    <lineage>
        <taxon>Bacteria</taxon>
        <taxon>Pseudomonadati</taxon>
        <taxon>Calditrichota</taxon>
        <taxon>Calditrichia</taxon>
        <taxon>Calditrichales</taxon>
        <taxon>Calditrichaceae</taxon>
        <taxon>Caldithrix</taxon>
    </lineage>
</organism>
<name>A0A7V4U181_CALAY</name>